<evidence type="ECO:0000313" key="1">
    <source>
        <dbReference type="EMBL" id="KAJ7547185.1"/>
    </source>
</evidence>
<protein>
    <submittedName>
        <fullName evidence="1">Uncharacterized protein</fullName>
    </submittedName>
</protein>
<comment type="caution">
    <text evidence="1">The sequence shown here is derived from an EMBL/GenBank/DDBJ whole genome shotgun (WGS) entry which is preliminary data.</text>
</comment>
<gene>
    <name evidence="1" type="ORF">O6H91_08G073400</name>
</gene>
<evidence type="ECO:0000313" key="2">
    <source>
        <dbReference type="Proteomes" id="UP001162992"/>
    </source>
</evidence>
<dbReference type="Proteomes" id="UP001162992">
    <property type="component" value="Chromosome 8"/>
</dbReference>
<dbReference type="EMBL" id="CM055099">
    <property type="protein sequence ID" value="KAJ7547185.1"/>
    <property type="molecule type" value="Genomic_DNA"/>
</dbReference>
<proteinExistence type="predicted"/>
<accession>A0ACC2CYU3</accession>
<reference evidence="2" key="1">
    <citation type="journal article" date="2024" name="Proc. Natl. Acad. Sci. U.S.A.">
        <title>Extraordinary preservation of gene collinearity over three hundred million years revealed in homosporous lycophytes.</title>
        <authorList>
            <person name="Li C."/>
            <person name="Wickell D."/>
            <person name="Kuo L.Y."/>
            <person name="Chen X."/>
            <person name="Nie B."/>
            <person name="Liao X."/>
            <person name="Peng D."/>
            <person name="Ji J."/>
            <person name="Jenkins J."/>
            <person name="Williams M."/>
            <person name="Shu S."/>
            <person name="Plott C."/>
            <person name="Barry K."/>
            <person name="Rajasekar S."/>
            <person name="Grimwood J."/>
            <person name="Han X."/>
            <person name="Sun S."/>
            <person name="Hou Z."/>
            <person name="He W."/>
            <person name="Dai G."/>
            <person name="Sun C."/>
            <person name="Schmutz J."/>
            <person name="Leebens-Mack J.H."/>
            <person name="Li F.W."/>
            <person name="Wang L."/>
        </authorList>
    </citation>
    <scope>NUCLEOTIDE SEQUENCE [LARGE SCALE GENOMIC DNA]</scope>
    <source>
        <strain evidence="2">cv. PW_Plant_1</strain>
    </source>
</reference>
<sequence length="112" mass="12773">MDPSLDTEFANGLKQTCPRHGGDPNIVQPFDPMTPFTFDNLYYQSLSKHQGLLTSDQVLFDDNRTRALVQLYEKNQTSFFDAFVSGMRKLQDIEVKTGQDGELRNDCSKFNS</sequence>
<name>A0ACC2CYU3_DIPCM</name>
<keyword evidence="2" id="KW-1185">Reference proteome</keyword>
<organism evidence="1 2">
    <name type="scientific">Diphasiastrum complanatum</name>
    <name type="common">Issler's clubmoss</name>
    <name type="synonym">Lycopodium complanatum</name>
    <dbReference type="NCBI Taxonomy" id="34168"/>
    <lineage>
        <taxon>Eukaryota</taxon>
        <taxon>Viridiplantae</taxon>
        <taxon>Streptophyta</taxon>
        <taxon>Embryophyta</taxon>
        <taxon>Tracheophyta</taxon>
        <taxon>Lycopodiopsida</taxon>
        <taxon>Lycopodiales</taxon>
        <taxon>Lycopodiaceae</taxon>
        <taxon>Lycopodioideae</taxon>
        <taxon>Diphasiastrum</taxon>
    </lineage>
</organism>